<comment type="caution">
    <text evidence="3">The sequence shown here is derived from an EMBL/GenBank/DDBJ whole genome shotgun (WGS) entry which is preliminary data.</text>
</comment>
<dbReference type="EMBL" id="JXLN01010633">
    <property type="protein sequence ID" value="KPM06044.1"/>
    <property type="molecule type" value="Genomic_DNA"/>
</dbReference>
<gene>
    <name evidence="3" type="ORF">QR98_0045170</name>
</gene>
<organism evidence="3 4">
    <name type="scientific">Sarcoptes scabiei</name>
    <name type="common">Itch mite</name>
    <name type="synonym">Acarus scabiei</name>
    <dbReference type="NCBI Taxonomy" id="52283"/>
    <lineage>
        <taxon>Eukaryota</taxon>
        <taxon>Metazoa</taxon>
        <taxon>Ecdysozoa</taxon>
        <taxon>Arthropoda</taxon>
        <taxon>Chelicerata</taxon>
        <taxon>Arachnida</taxon>
        <taxon>Acari</taxon>
        <taxon>Acariformes</taxon>
        <taxon>Sarcoptiformes</taxon>
        <taxon>Astigmata</taxon>
        <taxon>Psoroptidia</taxon>
        <taxon>Sarcoptoidea</taxon>
        <taxon>Sarcoptidae</taxon>
        <taxon>Sarcoptinae</taxon>
        <taxon>Sarcoptes</taxon>
    </lineage>
</organism>
<feature type="compositionally biased region" description="Basic and acidic residues" evidence="2">
    <location>
        <begin position="78"/>
        <end position="88"/>
    </location>
</feature>
<dbReference type="Proteomes" id="UP000616769">
    <property type="component" value="Unassembled WGS sequence"/>
</dbReference>
<dbReference type="AlphaFoldDB" id="A0A132A537"/>
<feature type="region of interest" description="Disordered" evidence="2">
    <location>
        <begin position="235"/>
        <end position="254"/>
    </location>
</feature>
<accession>A0A132A537</accession>
<name>A0A132A537_SARSC</name>
<feature type="compositionally biased region" description="Low complexity" evidence="2">
    <location>
        <begin position="235"/>
        <end position="245"/>
    </location>
</feature>
<proteinExistence type="predicted"/>
<evidence type="ECO:0000313" key="4">
    <source>
        <dbReference type="Proteomes" id="UP000616769"/>
    </source>
</evidence>
<keyword evidence="1" id="KW-0175">Coiled coil</keyword>
<dbReference type="OrthoDB" id="6432409at2759"/>
<feature type="region of interest" description="Disordered" evidence="2">
    <location>
        <begin position="70"/>
        <end position="89"/>
    </location>
</feature>
<reference evidence="3 4" key="1">
    <citation type="journal article" date="2015" name="Parasit. Vectors">
        <title>Draft genome of the scabies mite.</title>
        <authorList>
            <person name="Rider S.D.Jr."/>
            <person name="Morgan M.S."/>
            <person name="Arlian L.G."/>
        </authorList>
    </citation>
    <scope>NUCLEOTIDE SEQUENCE [LARGE SCALE GENOMIC DNA]</scope>
    <source>
        <strain evidence="3">Arlian Lab</strain>
    </source>
</reference>
<sequence>MDDVEQEIDLDQITDENLLQSLIIIDNYHLIVDLKHVSNLFDLLHPNGKLDQTDDPDDRKVIRDRIKELRAQKAQKKPQRDDKLDRLTNTRQDMLQQKKKEAELHKQRTMQMYDKMAKSAPAGGDKKLDTSVLKPQTTTPSPTPSKAPPANFPSTIGPKVDLVEDAIKQRQREAEERKKRILAAFDVAAKTQPAGTIKEVDFDVVNNIDVSNFELEKSKENAATFQMSGGVPVVKKTPSVPSTPVMDRKPDFGEEKLDAMERALRERQRECEERKRKLLEQYQRVSKEAAGPKTFIPSPL</sequence>
<evidence type="ECO:0000256" key="2">
    <source>
        <dbReference type="SAM" id="MobiDB-lite"/>
    </source>
</evidence>
<feature type="region of interest" description="Disordered" evidence="2">
    <location>
        <begin position="117"/>
        <end position="157"/>
    </location>
</feature>
<evidence type="ECO:0000256" key="1">
    <source>
        <dbReference type="SAM" id="Coils"/>
    </source>
</evidence>
<protein>
    <submittedName>
        <fullName evidence="3">Uncharacterized protein</fullName>
    </submittedName>
</protein>
<evidence type="ECO:0000313" key="3">
    <source>
        <dbReference type="EMBL" id="KPM06044.1"/>
    </source>
</evidence>
<feature type="coiled-coil region" evidence="1">
    <location>
        <begin position="257"/>
        <end position="288"/>
    </location>
</feature>
<feature type="compositionally biased region" description="Pro residues" evidence="2">
    <location>
        <begin position="141"/>
        <end position="151"/>
    </location>
</feature>
<dbReference type="VEuPathDB" id="VectorBase:SSCA009200"/>